<accession>A0A0V8HQ90</accession>
<dbReference type="PANTHER" id="PTHR42738:SF7">
    <property type="entry name" value="HYDROXYMETHYLGLUTARYL-COA LYASE"/>
    <property type="match status" value="1"/>
</dbReference>
<dbReference type="InterPro" id="IPR043594">
    <property type="entry name" value="HMGL"/>
</dbReference>
<sequence length="294" mass="31721">MIEICEVGPRDGLQNECKMVTTKDKVELINQLIEAGITYIEAVSFVNPKVVPQMADAEEVLLQLPKDKGVKYGGLVLSRSGLTRALQTDIDYLHVVTTTSDTFNLRNAKRTVDQAVSELSEVIKEGVQANKKAVGVLGTAFGCPFEGEVSLEKVLFTADEFMKAGCTELTLADTTGMANPIQVQTVVHAFKDQFGEDLSLGLHFHNTRGLGLANTLAGYQAGVRRFDSSIAGMGGCPFAPKAVGNVCTEDMVNMFHGMGIETNTNLEKLLETSKWLEGIMGRPLDGMLMKAGIA</sequence>
<feature type="domain" description="Pyruvate carboxyltransferase" evidence="4">
    <location>
        <begin position="2"/>
        <end position="270"/>
    </location>
</feature>
<dbReference type="Proteomes" id="UP000181997">
    <property type="component" value="Unassembled WGS sequence"/>
</dbReference>
<evidence type="ECO:0000313" key="5">
    <source>
        <dbReference type="EMBL" id="SCB76808.1"/>
    </source>
</evidence>
<evidence type="ECO:0000256" key="2">
    <source>
        <dbReference type="ARBA" id="ARBA00022723"/>
    </source>
</evidence>
<dbReference type="FunFam" id="3.20.20.70:FF:000071">
    <property type="entry name" value="Hydroxymethylglutaryl-CoA lyase"/>
    <property type="match status" value="1"/>
</dbReference>
<dbReference type="InterPro" id="IPR013785">
    <property type="entry name" value="Aldolase_TIM"/>
</dbReference>
<dbReference type="Pfam" id="PF00682">
    <property type="entry name" value="HMGL-like"/>
    <property type="match status" value="1"/>
</dbReference>
<dbReference type="CDD" id="cd07938">
    <property type="entry name" value="DRE_TIM_HMGL"/>
    <property type="match status" value="1"/>
</dbReference>
<evidence type="ECO:0000313" key="6">
    <source>
        <dbReference type="Proteomes" id="UP000181997"/>
    </source>
</evidence>
<organism evidence="5 6">
    <name type="scientific">[Bacillus] enclensis</name>
    <dbReference type="NCBI Taxonomy" id="1402860"/>
    <lineage>
        <taxon>Bacteria</taxon>
        <taxon>Bacillati</taxon>
        <taxon>Bacillota</taxon>
        <taxon>Bacilli</taxon>
        <taxon>Bacillales</taxon>
        <taxon>Bacillaceae</taxon>
        <taxon>Rossellomorea</taxon>
    </lineage>
</organism>
<gene>
    <name evidence="5" type="ORF">GA0061094_0373</name>
</gene>
<dbReference type="RefSeq" id="WP_058297275.1">
    <property type="nucleotide sequence ID" value="NZ_FMAU01000001.1"/>
</dbReference>
<name>A0A0V8HQ90_9BACI</name>
<dbReference type="GO" id="GO:0046951">
    <property type="term" value="P:ketone body biosynthetic process"/>
    <property type="evidence" value="ECO:0007669"/>
    <property type="project" value="TreeGrafter"/>
</dbReference>
<dbReference type="GO" id="GO:0004419">
    <property type="term" value="F:hydroxymethylglutaryl-CoA lyase activity"/>
    <property type="evidence" value="ECO:0007669"/>
    <property type="project" value="TreeGrafter"/>
</dbReference>
<keyword evidence="2" id="KW-0479">Metal-binding</keyword>
<dbReference type="EMBL" id="FMAU01000001">
    <property type="protein sequence ID" value="SCB76808.1"/>
    <property type="molecule type" value="Genomic_DNA"/>
</dbReference>
<dbReference type="PROSITE" id="PS50991">
    <property type="entry name" value="PYR_CT"/>
    <property type="match status" value="1"/>
</dbReference>
<dbReference type="OrthoDB" id="9784013at2"/>
<dbReference type="Gene3D" id="3.20.20.70">
    <property type="entry name" value="Aldolase class I"/>
    <property type="match status" value="1"/>
</dbReference>
<keyword evidence="6" id="KW-1185">Reference proteome</keyword>
<proteinExistence type="inferred from homology"/>
<evidence type="ECO:0000256" key="3">
    <source>
        <dbReference type="ARBA" id="ARBA00023239"/>
    </source>
</evidence>
<dbReference type="AlphaFoldDB" id="A0A0V8HQ90"/>
<dbReference type="GO" id="GO:0006552">
    <property type="term" value="P:L-leucine catabolic process"/>
    <property type="evidence" value="ECO:0007669"/>
    <property type="project" value="TreeGrafter"/>
</dbReference>
<evidence type="ECO:0000256" key="1">
    <source>
        <dbReference type="ARBA" id="ARBA00009405"/>
    </source>
</evidence>
<dbReference type="SUPFAM" id="SSF51569">
    <property type="entry name" value="Aldolase"/>
    <property type="match status" value="1"/>
</dbReference>
<dbReference type="GO" id="GO:0046872">
    <property type="term" value="F:metal ion binding"/>
    <property type="evidence" value="ECO:0007669"/>
    <property type="project" value="UniProtKB-KW"/>
</dbReference>
<dbReference type="PANTHER" id="PTHR42738">
    <property type="entry name" value="HYDROXYMETHYLGLUTARYL-COA LYASE"/>
    <property type="match status" value="1"/>
</dbReference>
<evidence type="ECO:0000259" key="4">
    <source>
        <dbReference type="PROSITE" id="PS50991"/>
    </source>
</evidence>
<comment type="similarity">
    <text evidence="1">Belongs to the HMG-CoA lyase family.</text>
</comment>
<dbReference type="NCBIfam" id="NF004283">
    <property type="entry name" value="PRK05692.1"/>
    <property type="match status" value="1"/>
</dbReference>
<protein>
    <submittedName>
        <fullName evidence="5">Hydroxymethylglutaryl-CoA lyase</fullName>
    </submittedName>
</protein>
<keyword evidence="3 5" id="KW-0456">Lyase</keyword>
<dbReference type="InterPro" id="IPR000891">
    <property type="entry name" value="PYR_CT"/>
</dbReference>
<reference evidence="6" key="1">
    <citation type="submission" date="2016-08" db="EMBL/GenBank/DDBJ databases">
        <authorList>
            <person name="Varghese N."/>
            <person name="Submissions Spin"/>
        </authorList>
    </citation>
    <scope>NUCLEOTIDE SEQUENCE [LARGE SCALE GENOMIC DNA]</scope>
    <source>
        <strain evidence="6">SGD-1123</strain>
    </source>
</reference>